<reference evidence="3 4" key="1">
    <citation type="submission" date="2019-10" db="EMBL/GenBank/DDBJ databases">
        <title>Genetic environment of the oxa23 gene and comparative analysis of carbapenem resistant Acinetobacter baumannii isolates belonging to global clone 1, lineage 2 recovered in a burns hospital outbreak in 2012-2013.</title>
        <authorList>
            <person name="Douraghi M."/>
            <person name="Aris P."/>
            <person name="Kenyon J."/>
            <person name="Hamidian M."/>
        </authorList>
    </citation>
    <scope>NUCLEOTIDE SEQUENCE [LARGE SCALE GENOMIC DNA]</scope>
    <source>
        <strain evidence="3 4">ABS103</strain>
    </source>
</reference>
<feature type="domain" description="RiboL-PSP-HEPN" evidence="1">
    <location>
        <begin position="15"/>
        <end position="207"/>
    </location>
</feature>
<proteinExistence type="predicted"/>
<dbReference type="Proteomes" id="UP000634608">
    <property type="component" value="Unassembled WGS sequence"/>
</dbReference>
<evidence type="ECO:0000313" key="3">
    <source>
        <dbReference type="EMBL" id="MQR48818.1"/>
    </source>
</evidence>
<dbReference type="Pfam" id="PF18735">
    <property type="entry name" value="HEPN_RiboL-PSP"/>
    <property type="match status" value="1"/>
</dbReference>
<name>A0A5R9HLC9_ACIBA</name>
<dbReference type="EMBL" id="JACSVK010000168">
    <property type="protein sequence ID" value="MBD0222054.1"/>
    <property type="molecule type" value="Genomic_DNA"/>
</dbReference>
<dbReference type="AlphaFoldDB" id="A0A5R9HLC9"/>
<sequence>MKIRNSYELEASIDNDILWRKREFTTLKFLIQGARKHERNVLIRSAIVLLYSHWEGHIKHCALAYLNYLNHKGYSYEQLKDNFLLLSLNEKFNQGFSIKKFPSQKEIFEYFRSPRHESFLIKESQVIDTDSNLKYEIVLNILRQLGLNEKVFELKQNFIDSKLVRCRNCIAHGEFLPIDEINDTYNEVETELLDMIQIFQDLIRDAVSNQDYLKKVS</sequence>
<dbReference type="EMBL" id="WIOC01000005">
    <property type="protein sequence ID" value="MQR48818.1"/>
    <property type="molecule type" value="Genomic_DNA"/>
</dbReference>
<dbReference type="RefSeq" id="WP_000702372.1">
    <property type="nucleotide sequence ID" value="NZ_CACTJA010000151.1"/>
</dbReference>
<evidence type="ECO:0000313" key="2">
    <source>
        <dbReference type="EMBL" id="MBD0222054.1"/>
    </source>
</evidence>
<organism evidence="2 5">
    <name type="scientific">Acinetobacter baumannii</name>
    <dbReference type="NCBI Taxonomy" id="470"/>
    <lineage>
        <taxon>Bacteria</taxon>
        <taxon>Pseudomonadati</taxon>
        <taxon>Pseudomonadota</taxon>
        <taxon>Gammaproteobacteria</taxon>
        <taxon>Moraxellales</taxon>
        <taxon>Moraxellaceae</taxon>
        <taxon>Acinetobacter</taxon>
        <taxon>Acinetobacter calcoaceticus/baumannii complex</taxon>
    </lineage>
</organism>
<comment type="caution">
    <text evidence="2">The sequence shown here is derived from an EMBL/GenBank/DDBJ whole genome shotgun (WGS) entry which is preliminary data.</text>
</comment>
<evidence type="ECO:0000313" key="5">
    <source>
        <dbReference type="Proteomes" id="UP000634608"/>
    </source>
</evidence>
<gene>
    <name evidence="3" type="ORF">F2P40_05660</name>
    <name evidence="2" type="ORF">IAG11_19535</name>
</gene>
<reference evidence="2" key="2">
    <citation type="submission" date="2020-08" db="EMBL/GenBank/DDBJ databases">
        <title>Diversity of carbapenem-resistant Acinetobacter baumannii and bacteriophage-mediated spread of the Oxa23 carbapenemase.</title>
        <authorList>
            <person name="Abouelfetouh A."/>
            <person name="Mattock J."/>
            <person name="Turner D."/>
            <person name="Li E."/>
            <person name="Evans B.A."/>
        </authorList>
    </citation>
    <scope>NUCLEOTIDE SEQUENCE</scope>
    <source>
        <strain evidence="2">A86</strain>
    </source>
</reference>
<dbReference type="Proteomes" id="UP000461234">
    <property type="component" value="Unassembled WGS sequence"/>
</dbReference>
<dbReference type="InterPro" id="IPR041519">
    <property type="entry name" value="HEPN_RiboL-PSP"/>
</dbReference>
<evidence type="ECO:0000259" key="1">
    <source>
        <dbReference type="Pfam" id="PF18735"/>
    </source>
</evidence>
<accession>A0A5R9HLC9</accession>
<protein>
    <recommendedName>
        <fullName evidence="1">RiboL-PSP-HEPN domain-containing protein</fullName>
    </recommendedName>
</protein>
<evidence type="ECO:0000313" key="4">
    <source>
        <dbReference type="Proteomes" id="UP000461234"/>
    </source>
</evidence>